<dbReference type="Pfam" id="PF06839">
    <property type="entry name" value="Zn_ribbon_GRF"/>
    <property type="match status" value="1"/>
</dbReference>
<feature type="active site" evidence="9">
    <location>
        <position position="193"/>
    </location>
</feature>
<feature type="binding site" evidence="10">
    <location>
        <position position="365"/>
    </location>
    <ligand>
        <name>Mg(2+)</name>
        <dbReference type="ChEBI" id="CHEBI:18420"/>
        <label>1</label>
    </ligand>
</feature>
<keyword evidence="5" id="KW-0378">Hydrolase</keyword>
<feature type="site" description="Important for catalytic activity" evidence="11">
    <location>
        <position position="340"/>
    </location>
</feature>
<feature type="binding site" evidence="10">
    <location>
        <position position="236"/>
    </location>
    <ligand>
        <name>Mg(2+)</name>
        <dbReference type="ChEBI" id="CHEBI:18420"/>
        <label>1</label>
    </ligand>
</feature>
<keyword evidence="15" id="KW-1185">Reference proteome</keyword>
<feature type="site" description="Transition state stabilizer" evidence="11">
    <location>
        <position position="236"/>
    </location>
</feature>
<dbReference type="InterPro" id="IPR004808">
    <property type="entry name" value="AP_endonuc_1"/>
</dbReference>
<dbReference type="Gene3D" id="3.60.10.10">
    <property type="entry name" value="Endonuclease/exonuclease/phosphatase"/>
    <property type="match status" value="1"/>
</dbReference>
<evidence type="ECO:0000256" key="7">
    <source>
        <dbReference type="ARBA" id="ARBA00022842"/>
    </source>
</evidence>
<evidence type="ECO:0000256" key="9">
    <source>
        <dbReference type="PIRSR" id="PIRSR604808-1"/>
    </source>
</evidence>
<evidence type="ECO:0000256" key="12">
    <source>
        <dbReference type="PROSITE-ProRule" id="PRU01343"/>
    </source>
</evidence>
<feature type="domain" description="GRF-type" evidence="13">
    <location>
        <begin position="488"/>
        <end position="532"/>
    </location>
</feature>
<dbReference type="GO" id="GO:0008081">
    <property type="term" value="F:phosphoric diester hydrolase activity"/>
    <property type="evidence" value="ECO:0007669"/>
    <property type="project" value="TreeGrafter"/>
</dbReference>
<dbReference type="GO" id="GO:0003906">
    <property type="term" value="F:DNA-(apurinic or apyrimidinic site) endonuclease activity"/>
    <property type="evidence" value="ECO:0007669"/>
    <property type="project" value="TreeGrafter"/>
</dbReference>
<dbReference type="PROSITE" id="PS51999">
    <property type="entry name" value="ZF_GRF"/>
    <property type="match status" value="1"/>
</dbReference>
<dbReference type="GO" id="GO:0005634">
    <property type="term" value="C:nucleus"/>
    <property type="evidence" value="ECO:0007669"/>
    <property type="project" value="TreeGrafter"/>
</dbReference>
<accession>A0A7G3ZGT6</accession>
<dbReference type="OrthoDB" id="391817at2759"/>
<keyword evidence="7 10" id="KW-0460">Magnesium</keyword>
<evidence type="ECO:0000256" key="4">
    <source>
        <dbReference type="ARBA" id="ARBA00022771"/>
    </source>
</evidence>
<dbReference type="InterPro" id="IPR010666">
    <property type="entry name" value="Znf_GRF"/>
</dbReference>
<dbReference type="SUPFAM" id="SSF56219">
    <property type="entry name" value="DNase I-like"/>
    <property type="match status" value="1"/>
</dbReference>
<keyword evidence="3 10" id="KW-0479">Metal-binding</keyword>
<dbReference type="PANTHER" id="PTHR22748">
    <property type="entry name" value="AP ENDONUCLEASE"/>
    <property type="match status" value="1"/>
</dbReference>
<evidence type="ECO:0000313" key="15">
    <source>
        <dbReference type="Proteomes" id="UP000515788"/>
    </source>
</evidence>
<feature type="active site" description="Proton acceptor" evidence="9">
    <location>
        <position position="366"/>
    </location>
</feature>
<organism evidence="14 15">
    <name type="scientific">Torulaspora globosa</name>
    <dbReference type="NCBI Taxonomy" id="48254"/>
    <lineage>
        <taxon>Eukaryota</taxon>
        <taxon>Fungi</taxon>
        <taxon>Dikarya</taxon>
        <taxon>Ascomycota</taxon>
        <taxon>Saccharomycotina</taxon>
        <taxon>Saccharomycetes</taxon>
        <taxon>Saccharomycetales</taxon>
        <taxon>Saccharomycetaceae</taxon>
        <taxon>Torulaspora</taxon>
    </lineage>
</organism>
<keyword evidence="8" id="KW-0539">Nucleus</keyword>
<protein>
    <recommendedName>
        <fullName evidence="2">DNA-(apurinic or apyrimidinic site) endonuclease 2</fullName>
    </recommendedName>
</protein>
<dbReference type="Pfam" id="PF03372">
    <property type="entry name" value="Exo_endo_phos"/>
    <property type="match status" value="1"/>
</dbReference>
<dbReference type="EMBL" id="CP059249">
    <property type="protein sequence ID" value="QLL32722.1"/>
    <property type="molecule type" value="Genomic_DNA"/>
</dbReference>
<feature type="binding site" evidence="10">
    <location>
        <position position="234"/>
    </location>
    <ligand>
        <name>Mg(2+)</name>
        <dbReference type="ChEBI" id="CHEBI:18420"/>
        <label>1</label>
    </ligand>
</feature>
<dbReference type="PROSITE" id="PS51435">
    <property type="entry name" value="AP_NUCLEASE_F1_4"/>
    <property type="match status" value="1"/>
</dbReference>
<gene>
    <name evidence="14" type="ORF">HG536_0D02440</name>
</gene>
<feature type="active site" description="Proton donor/acceptor" evidence="9">
    <location>
        <position position="234"/>
    </location>
</feature>
<dbReference type="KEGG" id="tgb:HG536_0D02440"/>
<keyword evidence="4 12" id="KW-0863">Zinc-finger</keyword>
<dbReference type="AlphaFoldDB" id="A0A7G3ZGT6"/>
<evidence type="ECO:0000256" key="1">
    <source>
        <dbReference type="ARBA" id="ARBA00007092"/>
    </source>
</evidence>
<feature type="binding site" evidence="10">
    <location>
        <position position="35"/>
    </location>
    <ligand>
        <name>Mg(2+)</name>
        <dbReference type="ChEBI" id="CHEBI:18420"/>
        <label>1</label>
    </ligand>
</feature>
<sequence>MGSLCIERLAKARMSGNTAPSSSKDDLHTRFVTFNVNGLRTFFHYQPFSDMNQSLEKVFAYLDADIITLQELKTDRHSITRWGKVDGFYSFISIPQTKRGYSGVGCWVRILPKEHPLSGALEVVKAEEGITGLLSVKTNRTTVCYRDDPIGSIGGYESLGIDEEDDKEGLHLDSEGRCVMVELACNVVVISVYCPANSSHSVEGASFRIKYLKVLFKRIRNLYKMGKQVVLMGDINVCRDLIDHAEALEQASVKISNNTTGVEIESTFPTECKQFILNPDTPFRRMLNQMLADSIMAEFARDGILWDSTRVMQTRKRLKMYTVWNTLKNSRPVNYGSRIDYVLCTESLKKLITSADILPDVTGSDHCPVYADFDLRSLANNLPPANGKIPRFEARYKFELMHRNVLEMFGKNGTNRGTALGEESKYKVHKKPVVSAKASKLVQVAKLPEESLTAGDSVTIGQTAMARSLPKREYSKLPVKESGAPPLCKHGLEAIQRTSRTQANPGKKFWICKLPKGRSGDKDSSCGFFQWA</sequence>
<dbReference type="PANTHER" id="PTHR22748:SF4">
    <property type="entry name" value="DNA-(APURINIC OR APYRIMIDINIC SITE) ENDONUCLEASE 2"/>
    <property type="match status" value="1"/>
</dbReference>
<reference evidence="14 15" key="1">
    <citation type="submission" date="2020-06" db="EMBL/GenBank/DDBJ databases">
        <title>The yeast mating-type switching endonuclease HO is a domesticated member of an unorthodox homing genetic element family.</title>
        <authorList>
            <person name="Coughlan A.Y."/>
            <person name="Lombardi L."/>
            <person name="Braun-Galleani S."/>
            <person name="Martos A.R."/>
            <person name="Galeote V."/>
            <person name="Bigey F."/>
            <person name="Dequin S."/>
            <person name="Byrne K.P."/>
            <person name="Wolfe K.H."/>
        </authorList>
    </citation>
    <scope>NUCLEOTIDE SEQUENCE [LARGE SCALE GENOMIC DNA]</scope>
    <source>
        <strain evidence="14 15">CBS764</strain>
    </source>
</reference>
<keyword evidence="6" id="KW-0862">Zinc</keyword>
<proteinExistence type="inferred from homology"/>
<dbReference type="Proteomes" id="UP000515788">
    <property type="component" value="Chromosome 4"/>
</dbReference>
<dbReference type="RefSeq" id="XP_037139396.1">
    <property type="nucleotide sequence ID" value="XM_037283500.1"/>
</dbReference>
<dbReference type="InterPro" id="IPR005135">
    <property type="entry name" value="Endo/exonuclease/phosphatase"/>
</dbReference>
<evidence type="ECO:0000256" key="5">
    <source>
        <dbReference type="ARBA" id="ARBA00022801"/>
    </source>
</evidence>
<dbReference type="InterPro" id="IPR036691">
    <property type="entry name" value="Endo/exonu/phosph_ase_sf"/>
</dbReference>
<dbReference type="GeneID" id="59325889"/>
<evidence type="ECO:0000256" key="11">
    <source>
        <dbReference type="PIRSR" id="PIRSR604808-3"/>
    </source>
</evidence>
<evidence type="ECO:0000256" key="8">
    <source>
        <dbReference type="ARBA" id="ARBA00023242"/>
    </source>
</evidence>
<keyword evidence="10" id="KW-0464">Manganese</keyword>
<dbReference type="GO" id="GO:0008311">
    <property type="term" value="F:double-stranded DNA 3'-5' DNA exonuclease activity"/>
    <property type="evidence" value="ECO:0007669"/>
    <property type="project" value="TreeGrafter"/>
</dbReference>
<evidence type="ECO:0000256" key="10">
    <source>
        <dbReference type="PIRSR" id="PIRSR604808-2"/>
    </source>
</evidence>
<dbReference type="GO" id="GO:0008270">
    <property type="term" value="F:zinc ion binding"/>
    <property type="evidence" value="ECO:0007669"/>
    <property type="project" value="UniProtKB-KW"/>
</dbReference>
<comment type="cofactor">
    <cofactor evidence="10">
        <name>Mg(2+)</name>
        <dbReference type="ChEBI" id="CHEBI:18420"/>
    </cofactor>
    <cofactor evidence="10">
        <name>Mn(2+)</name>
        <dbReference type="ChEBI" id="CHEBI:29035"/>
    </cofactor>
    <text evidence="10">Probably binds two magnesium or manganese ions per subunit.</text>
</comment>
<evidence type="ECO:0000256" key="2">
    <source>
        <dbReference type="ARBA" id="ARBA00013541"/>
    </source>
</evidence>
<evidence type="ECO:0000259" key="13">
    <source>
        <dbReference type="PROSITE" id="PS51999"/>
    </source>
</evidence>
<feature type="binding site" evidence="10">
    <location>
        <position position="71"/>
    </location>
    <ligand>
        <name>Mg(2+)</name>
        <dbReference type="ChEBI" id="CHEBI:18420"/>
        <label>1</label>
    </ligand>
</feature>
<comment type="similarity">
    <text evidence="1">Belongs to the DNA repair enzymes AP/ExoA family.</text>
</comment>
<feature type="binding site" evidence="10">
    <location>
        <position position="366"/>
    </location>
    <ligand>
        <name>Mg(2+)</name>
        <dbReference type="ChEBI" id="CHEBI:18420"/>
        <label>1</label>
    </ligand>
</feature>
<dbReference type="GO" id="GO:0006284">
    <property type="term" value="P:base-excision repair"/>
    <property type="evidence" value="ECO:0007669"/>
    <property type="project" value="TreeGrafter"/>
</dbReference>
<name>A0A7G3ZGT6_9SACH</name>
<dbReference type="CDD" id="cd09088">
    <property type="entry name" value="Ape2-like_AP-endo"/>
    <property type="match status" value="1"/>
</dbReference>
<evidence type="ECO:0000256" key="3">
    <source>
        <dbReference type="ARBA" id="ARBA00022723"/>
    </source>
</evidence>
<feature type="site" description="Interaction with DNA substrate" evidence="11">
    <location>
        <position position="366"/>
    </location>
</feature>
<evidence type="ECO:0000313" key="14">
    <source>
        <dbReference type="EMBL" id="QLL32722.1"/>
    </source>
</evidence>
<evidence type="ECO:0000256" key="6">
    <source>
        <dbReference type="ARBA" id="ARBA00022833"/>
    </source>
</evidence>